<name>A0AAP2DI41_9BACT</name>
<feature type="signal peptide" evidence="1">
    <location>
        <begin position="1"/>
        <end position="24"/>
    </location>
</feature>
<accession>A0AAP2DI41</accession>
<dbReference type="RefSeq" id="WP_254161850.1">
    <property type="nucleotide sequence ID" value="NZ_JAHESF010000005.1"/>
</dbReference>
<sequence>MKFIKDRFLIAAAGLLMVCLPSCDLEEANINPNNTTDAAVPVLLASTQANLVWAINDFAAQSTSTLVQQLAGTLNVQLNVTTYKYLPTNFQTTWNDHFYAGTMKDLKTIIDKSTENQAYLHYRGVAKIQMAMALGYIVDLWGDAPYTTALDLEGNPKPTYDRGADLYAEMFKLFDEGVADLNSPSALSPSTNDRFFPAATEALWRTTSIPRWIKTVNALKARYQNHLSKIDAQGSAQKALDAIAAGTFTSNADELKVSFGSTSDTAGPWYQFLQGSFGLNNIAISQEFITMLNDRVSPGVDDPRLRFYATDNVGSPDADGNYIGTPYGATIPTGAAKFGPYINTPGAPTNIITYAEVKFIEAEANFRLGKFTEAAAALNAAVKASILRVTGAADAAYEAKYASETAATIQVDGLQKIFTEKYIALFLETEAWTDWRRSIPAGAAGTTNGIPAIKVLPAGDTGTNGVFPRRFLYPTSEIDNNVENITSTSMTERVFWDL</sequence>
<protein>
    <submittedName>
        <fullName evidence="2">SusD/RagB family nutrient-binding outer membrane lipoprotein</fullName>
    </submittedName>
</protein>
<reference evidence="2 3" key="1">
    <citation type="submission" date="2021-05" db="EMBL/GenBank/DDBJ databases">
        <title>A Polyphasic approach of four new species of the genus Ohtaekwangia: Ohtaekwangia histidinii sp. nov., Ohtaekwangia cretensis sp. nov., Ohtaekwangia indiensis sp. nov., Ohtaekwangia reichenbachii sp. nov. from diverse environment.</title>
        <authorList>
            <person name="Octaviana S."/>
        </authorList>
    </citation>
    <scope>NUCLEOTIDE SEQUENCE [LARGE SCALE GENOMIC DNA]</scope>
    <source>
        <strain evidence="2 3">PWU4</strain>
    </source>
</reference>
<dbReference type="AlphaFoldDB" id="A0AAP2DI41"/>
<dbReference type="EMBL" id="JAHESF010000005">
    <property type="protein sequence ID" value="MBT1696570.1"/>
    <property type="molecule type" value="Genomic_DNA"/>
</dbReference>
<dbReference type="InterPro" id="IPR011990">
    <property type="entry name" value="TPR-like_helical_dom_sf"/>
</dbReference>
<evidence type="ECO:0000256" key="1">
    <source>
        <dbReference type="SAM" id="SignalP"/>
    </source>
</evidence>
<keyword evidence="3" id="KW-1185">Reference proteome</keyword>
<dbReference type="Pfam" id="PF12771">
    <property type="entry name" value="SusD-like_2"/>
    <property type="match status" value="1"/>
</dbReference>
<dbReference type="InterPro" id="IPR041662">
    <property type="entry name" value="SusD-like_2"/>
</dbReference>
<evidence type="ECO:0000313" key="2">
    <source>
        <dbReference type="EMBL" id="MBT1696570.1"/>
    </source>
</evidence>
<gene>
    <name evidence="2" type="ORF">KK083_06785</name>
</gene>
<feature type="chain" id="PRO_5043021952" evidence="1">
    <location>
        <begin position="25"/>
        <end position="498"/>
    </location>
</feature>
<keyword evidence="1" id="KW-0732">Signal</keyword>
<keyword evidence="2" id="KW-0449">Lipoprotein</keyword>
<dbReference type="SUPFAM" id="SSF48452">
    <property type="entry name" value="TPR-like"/>
    <property type="match status" value="1"/>
</dbReference>
<comment type="caution">
    <text evidence="2">The sequence shown here is derived from an EMBL/GenBank/DDBJ whole genome shotgun (WGS) entry which is preliminary data.</text>
</comment>
<organism evidence="2 3">
    <name type="scientific">Chryseosolibacter histidini</name>
    <dbReference type="NCBI Taxonomy" id="2782349"/>
    <lineage>
        <taxon>Bacteria</taxon>
        <taxon>Pseudomonadati</taxon>
        <taxon>Bacteroidota</taxon>
        <taxon>Cytophagia</taxon>
        <taxon>Cytophagales</taxon>
        <taxon>Chryseotaleaceae</taxon>
        <taxon>Chryseosolibacter</taxon>
    </lineage>
</organism>
<dbReference type="Proteomes" id="UP001319200">
    <property type="component" value="Unassembled WGS sequence"/>
</dbReference>
<proteinExistence type="predicted"/>
<evidence type="ECO:0000313" key="3">
    <source>
        <dbReference type="Proteomes" id="UP001319200"/>
    </source>
</evidence>
<dbReference type="Gene3D" id="1.25.40.390">
    <property type="match status" value="1"/>
</dbReference>